<gene>
    <name evidence="1" type="ORF">E8L99_20810</name>
</gene>
<keyword evidence="2" id="KW-1185">Reference proteome</keyword>
<dbReference type="RefSeq" id="WP_137101347.1">
    <property type="nucleotide sequence ID" value="NZ_CP039865.1"/>
</dbReference>
<dbReference type="Proteomes" id="UP000298588">
    <property type="component" value="Chromosome"/>
</dbReference>
<sequence length="132" mass="13409">MADPAVRNLPLTGRGALCRQERISAMISSYGSSAYSVGQQYSQQRAYANASAMSAASTMSSSIFGADPSTDAAGALFGSDATSADGLFSITAELDQANSTVTMAKVAWATPVDSLLSDSSSSSSGSLLDFLA</sequence>
<proteinExistence type="predicted"/>
<accession>A0A4D7QR96</accession>
<evidence type="ECO:0000313" key="2">
    <source>
        <dbReference type="Proteomes" id="UP000298588"/>
    </source>
</evidence>
<dbReference type="OrthoDB" id="9844077at2"/>
<reference evidence="1 2" key="1">
    <citation type="submission" date="2019-04" db="EMBL/GenBank/DDBJ databases">
        <title>Phreatobacter aquaticus sp. nov.</title>
        <authorList>
            <person name="Choi A."/>
            <person name="Baek K."/>
        </authorList>
    </citation>
    <scope>NUCLEOTIDE SEQUENCE [LARGE SCALE GENOMIC DNA]</scope>
    <source>
        <strain evidence="1 2">NMCR1094</strain>
    </source>
</reference>
<name>A0A4D7QR96_9HYPH</name>
<evidence type="ECO:0000313" key="1">
    <source>
        <dbReference type="EMBL" id="QCK88019.1"/>
    </source>
</evidence>
<dbReference type="AlphaFoldDB" id="A0A4D7QR96"/>
<organism evidence="1 2">
    <name type="scientific">Phreatobacter aquaticus</name>
    <dbReference type="NCBI Taxonomy" id="2570229"/>
    <lineage>
        <taxon>Bacteria</taxon>
        <taxon>Pseudomonadati</taxon>
        <taxon>Pseudomonadota</taxon>
        <taxon>Alphaproteobacteria</taxon>
        <taxon>Hyphomicrobiales</taxon>
        <taxon>Phreatobacteraceae</taxon>
        <taxon>Phreatobacter</taxon>
    </lineage>
</organism>
<dbReference type="EMBL" id="CP039865">
    <property type="protein sequence ID" value="QCK88019.1"/>
    <property type="molecule type" value="Genomic_DNA"/>
</dbReference>
<dbReference type="KEGG" id="paqt:E8L99_20810"/>
<protein>
    <submittedName>
        <fullName evidence="1">Uncharacterized protein</fullName>
    </submittedName>
</protein>